<sequence length="278" mass="31781">MDSSQKLLFKIIFDFVLLACVALPILILLLIGQPYERGFFCNDESLMHPYNENTVSMTMLVSLGVCIPIVTIILIEIIRGRLNMNEESKRIIYSWNVPSTVQNLYKYIGIFLFGAACCQLITDIGKYSIGRFRPHFFYVCEPLMDGSSCSDPLNMNRYIEDFVCSNTQTSEKVLKDMRLSFPSGHASFAFYTMVFCALYLHSRMRWKGSKLFKHCIQFLLILAAVYCALSRISDYKHHWSDVLAGTVLGLTVALVVVYAISDLYKSHSKEKFEMLNQA</sequence>
<evidence type="ECO:0000313" key="8">
    <source>
        <dbReference type="EMBL" id="CRL03835.1"/>
    </source>
</evidence>
<accession>A0A1J1IU97</accession>
<reference evidence="8 9" key="1">
    <citation type="submission" date="2015-04" db="EMBL/GenBank/DDBJ databases">
        <authorList>
            <person name="Syromyatnikov M.Y."/>
            <person name="Popov V.N."/>
        </authorList>
    </citation>
    <scope>NUCLEOTIDE SEQUENCE [LARGE SCALE GENOMIC DNA]</scope>
</reference>
<feature type="transmembrane region" description="Helical" evidence="6">
    <location>
        <begin position="244"/>
        <end position="264"/>
    </location>
</feature>
<dbReference type="STRING" id="568069.A0A1J1IU97"/>
<feature type="transmembrane region" description="Helical" evidence="6">
    <location>
        <begin position="212"/>
        <end position="232"/>
    </location>
</feature>
<dbReference type="GO" id="GO:0006644">
    <property type="term" value="P:phospholipid metabolic process"/>
    <property type="evidence" value="ECO:0007669"/>
    <property type="project" value="InterPro"/>
</dbReference>
<dbReference type="InterPro" id="IPR043216">
    <property type="entry name" value="PAP-like"/>
</dbReference>
<evidence type="ECO:0000256" key="3">
    <source>
        <dbReference type="ARBA" id="ARBA00022692"/>
    </source>
</evidence>
<proteinExistence type="inferred from homology"/>
<dbReference type="Proteomes" id="UP000183832">
    <property type="component" value="Unassembled WGS sequence"/>
</dbReference>
<feature type="transmembrane region" description="Helical" evidence="6">
    <location>
        <begin position="179"/>
        <end position="200"/>
    </location>
</feature>
<feature type="domain" description="Phosphatidic acid phosphatase type 2/haloperoxidase" evidence="7">
    <location>
        <begin position="108"/>
        <end position="257"/>
    </location>
</feature>
<feature type="transmembrane region" description="Helical" evidence="6">
    <location>
        <begin position="104"/>
        <end position="122"/>
    </location>
</feature>
<dbReference type="CDD" id="cd03384">
    <property type="entry name" value="PAP2_wunen"/>
    <property type="match status" value="1"/>
</dbReference>
<keyword evidence="4 6" id="KW-1133">Transmembrane helix</keyword>
<evidence type="ECO:0000256" key="5">
    <source>
        <dbReference type="ARBA" id="ARBA00023136"/>
    </source>
</evidence>
<dbReference type="InterPro" id="IPR036938">
    <property type="entry name" value="PAP2/HPO_sf"/>
</dbReference>
<dbReference type="OrthoDB" id="8907274at2759"/>
<dbReference type="PANTHER" id="PTHR10165">
    <property type="entry name" value="LIPID PHOSPHATE PHOSPHATASE"/>
    <property type="match status" value="1"/>
</dbReference>
<protein>
    <submittedName>
        <fullName evidence="8">CLUMA_CG016425, isoform A</fullName>
    </submittedName>
</protein>
<dbReference type="SMART" id="SM00014">
    <property type="entry name" value="acidPPc"/>
    <property type="match status" value="1"/>
</dbReference>
<dbReference type="InterPro" id="IPR000326">
    <property type="entry name" value="PAP2/HPO"/>
</dbReference>
<comment type="similarity">
    <text evidence="2">Belongs to the PA-phosphatase related phosphoesterase family.</text>
</comment>
<keyword evidence="5 6" id="KW-0472">Membrane</keyword>
<comment type="subcellular location">
    <subcellularLocation>
        <location evidence="1">Membrane</location>
        <topology evidence="1">Multi-pass membrane protein</topology>
    </subcellularLocation>
</comment>
<keyword evidence="3 6" id="KW-0812">Transmembrane</keyword>
<evidence type="ECO:0000256" key="1">
    <source>
        <dbReference type="ARBA" id="ARBA00004141"/>
    </source>
</evidence>
<evidence type="ECO:0000313" key="9">
    <source>
        <dbReference type="Proteomes" id="UP000183832"/>
    </source>
</evidence>
<evidence type="ECO:0000256" key="6">
    <source>
        <dbReference type="SAM" id="Phobius"/>
    </source>
</evidence>
<dbReference type="EMBL" id="CVRI01000059">
    <property type="protein sequence ID" value="CRL03835.1"/>
    <property type="molecule type" value="Genomic_DNA"/>
</dbReference>
<dbReference type="AlphaFoldDB" id="A0A1J1IU97"/>
<name>A0A1J1IU97_9DIPT</name>
<keyword evidence="9" id="KW-1185">Reference proteome</keyword>
<evidence type="ECO:0000259" key="7">
    <source>
        <dbReference type="SMART" id="SM00014"/>
    </source>
</evidence>
<dbReference type="GO" id="GO:0005886">
    <property type="term" value="C:plasma membrane"/>
    <property type="evidence" value="ECO:0007669"/>
    <property type="project" value="TreeGrafter"/>
</dbReference>
<dbReference type="Pfam" id="PF01569">
    <property type="entry name" value="PAP2"/>
    <property type="match status" value="1"/>
</dbReference>
<feature type="transmembrane region" description="Helical" evidence="6">
    <location>
        <begin position="55"/>
        <end position="75"/>
    </location>
</feature>
<evidence type="ECO:0000256" key="2">
    <source>
        <dbReference type="ARBA" id="ARBA00008816"/>
    </source>
</evidence>
<dbReference type="PANTHER" id="PTHR10165:SF197">
    <property type="entry name" value="FI04477P-RELATED"/>
    <property type="match status" value="1"/>
</dbReference>
<evidence type="ECO:0000256" key="4">
    <source>
        <dbReference type="ARBA" id="ARBA00022989"/>
    </source>
</evidence>
<feature type="transmembrane region" description="Helical" evidence="6">
    <location>
        <begin position="12"/>
        <end position="35"/>
    </location>
</feature>
<dbReference type="GO" id="GO:0008195">
    <property type="term" value="F:phosphatidate phosphatase activity"/>
    <property type="evidence" value="ECO:0007669"/>
    <property type="project" value="TreeGrafter"/>
</dbReference>
<dbReference type="Gene3D" id="1.20.144.10">
    <property type="entry name" value="Phosphatidic acid phosphatase type 2/haloperoxidase"/>
    <property type="match status" value="1"/>
</dbReference>
<gene>
    <name evidence="8" type="ORF">CLUMA_CG016425</name>
</gene>
<organism evidence="8 9">
    <name type="scientific">Clunio marinus</name>
    <dbReference type="NCBI Taxonomy" id="568069"/>
    <lineage>
        <taxon>Eukaryota</taxon>
        <taxon>Metazoa</taxon>
        <taxon>Ecdysozoa</taxon>
        <taxon>Arthropoda</taxon>
        <taxon>Hexapoda</taxon>
        <taxon>Insecta</taxon>
        <taxon>Pterygota</taxon>
        <taxon>Neoptera</taxon>
        <taxon>Endopterygota</taxon>
        <taxon>Diptera</taxon>
        <taxon>Nematocera</taxon>
        <taxon>Chironomoidea</taxon>
        <taxon>Chironomidae</taxon>
        <taxon>Clunio</taxon>
    </lineage>
</organism>
<dbReference type="SUPFAM" id="SSF48317">
    <property type="entry name" value="Acid phosphatase/Vanadium-dependent haloperoxidase"/>
    <property type="match status" value="1"/>
</dbReference>
<dbReference type="GO" id="GO:0046839">
    <property type="term" value="P:phospholipid dephosphorylation"/>
    <property type="evidence" value="ECO:0007669"/>
    <property type="project" value="TreeGrafter"/>
</dbReference>
<dbReference type="GO" id="GO:0007165">
    <property type="term" value="P:signal transduction"/>
    <property type="evidence" value="ECO:0007669"/>
    <property type="project" value="TreeGrafter"/>
</dbReference>